<feature type="compositionally biased region" description="Polar residues" evidence="1">
    <location>
        <begin position="48"/>
        <end position="61"/>
    </location>
</feature>
<protein>
    <submittedName>
        <fullName evidence="2">Uncharacterized protein</fullName>
    </submittedName>
</protein>
<organism evidence="2 3">
    <name type="scientific">Gemmatimonas groenlandica</name>
    <dbReference type="NCBI Taxonomy" id="2732249"/>
    <lineage>
        <taxon>Bacteria</taxon>
        <taxon>Pseudomonadati</taxon>
        <taxon>Gemmatimonadota</taxon>
        <taxon>Gemmatimonadia</taxon>
        <taxon>Gemmatimonadales</taxon>
        <taxon>Gemmatimonadaceae</taxon>
        <taxon>Gemmatimonas</taxon>
    </lineage>
</organism>
<dbReference type="KEGG" id="ggr:HKW67_01540"/>
<reference evidence="2 3" key="1">
    <citation type="submission" date="2020-05" db="EMBL/GenBank/DDBJ databases">
        <title>Complete genome sequence of Gemmatimonas greenlandica TET16.</title>
        <authorList>
            <person name="Zeng Y."/>
        </authorList>
    </citation>
    <scope>NUCLEOTIDE SEQUENCE [LARGE SCALE GENOMIC DNA]</scope>
    <source>
        <strain evidence="2 3">TET16</strain>
    </source>
</reference>
<gene>
    <name evidence="2" type="ORF">HKW67_01540</name>
</gene>
<dbReference type="RefSeq" id="WP_171223720.1">
    <property type="nucleotide sequence ID" value="NZ_CP053085.1"/>
</dbReference>
<feature type="region of interest" description="Disordered" evidence="1">
    <location>
        <begin position="1"/>
        <end position="80"/>
    </location>
</feature>
<evidence type="ECO:0000313" key="3">
    <source>
        <dbReference type="Proteomes" id="UP000500938"/>
    </source>
</evidence>
<name>A0A6M4IGS6_9BACT</name>
<accession>A0A6M4IGS6</accession>
<keyword evidence="3" id="KW-1185">Reference proteome</keyword>
<dbReference type="EMBL" id="CP053085">
    <property type="protein sequence ID" value="QJR34294.1"/>
    <property type="molecule type" value="Genomic_DNA"/>
</dbReference>
<sequence>MASITFQGVSTWRSGTCPRSTSPPEPNMKKKHNTAVPDFSRKRPVPGTPSTAAGEKSTQPSPRQPQKPPTTAKNGGRRGT</sequence>
<dbReference type="AlphaFoldDB" id="A0A6M4IGS6"/>
<feature type="compositionally biased region" description="Polar residues" evidence="1">
    <location>
        <begin position="1"/>
        <end position="20"/>
    </location>
</feature>
<evidence type="ECO:0000313" key="2">
    <source>
        <dbReference type="EMBL" id="QJR34294.1"/>
    </source>
</evidence>
<dbReference type="Proteomes" id="UP000500938">
    <property type="component" value="Chromosome"/>
</dbReference>
<evidence type="ECO:0000256" key="1">
    <source>
        <dbReference type="SAM" id="MobiDB-lite"/>
    </source>
</evidence>
<proteinExistence type="predicted"/>